<feature type="region of interest" description="Disordered" evidence="1">
    <location>
        <begin position="227"/>
        <end position="246"/>
    </location>
</feature>
<accession>A0A9P5PSM9</accession>
<protein>
    <submittedName>
        <fullName evidence="2">Uncharacterized protein</fullName>
    </submittedName>
</protein>
<dbReference type="Proteomes" id="UP000772434">
    <property type="component" value="Unassembled WGS sequence"/>
</dbReference>
<sequence length="257" mass="28690">MHGPRSIDIGTNPRLELRRWLLLSLWDKLVIDSGVGLTGSRLRLQRWRPLGIYAAYSIGYIQFSTPLTLANLSMGPLAAPSSLSAHIPPDSNVEYFHRISPKTNGHLLCYSHSILAHHATEGSSYPSKSSPSPQVPLFHCVLSRSQRLRHYRPSNTTVLNTTHVTPRISPAHSSIDMSIIRSLSPSPMANTMTPTWGHEQHLQYANSIPSLSLSFIDENDYRKRSLMNNSLSDRSPSSIPFLGPRKSHEIKLINDAQ</sequence>
<evidence type="ECO:0000313" key="2">
    <source>
        <dbReference type="EMBL" id="KAF9071579.1"/>
    </source>
</evidence>
<keyword evidence="3" id="KW-1185">Reference proteome</keyword>
<dbReference type="AlphaFoldDB" id="A0A9P5PSM9"/>
<evidence type="ECO:0000313" key="3">
    <source>
        <dbReference type="Proteomes" id="UP000772434"/>
    </source>
</evidence>
<proteinExistence type="predicted"/>
<evidence type="ECO:0000256" key="1">
    <source>
        <dbReference type="SAM" id="MobiDB-lite"/>
    </source>
</evidence>
<dbReference type="EMBL" id="JADNRY010000031">
    <property type="protein sequence ID" value="KAF9071579.1"/>
    <property type="molecule type" value="Genomic_DNA"/>
</dbReference>
<organism evidence="2 3">
    <name type="scientific">Rhodocollybia butyracea</name>
    <dbReference type="NCBI Taxonomy" id="206335"/>
    <lineage>
        <taxon>Eukaryota</taxon>
        <taxon>Fungi</taxon>
        <taxon>Dikarya</taxon>
        <taxon>Basidiomycota</taxon>
        <taxon>Agaricomycotina</taxon>
        <taxon>Agaricomycetes</taxon>
        <taxon>Agaricomycetidae</taxon>
        <taxon>Agaricales</taxon>
        <taxon>Marasmiineae</taxon>
        <taxon>Omphalotaceae</taxon>
        <taxon>Rhodocollybia</taxon>
    </lineage>
</organism>
<comment type="caution">
    <text evidence="2">The sequence shown here is derived from an EMBL/GenBank/DDBJ whole genome shotgun (WGS) entry which is preliminary data.</text>
</comment>
<name>A0A9P5PSM9_9AGAR</name>
<feature type="compositionally biased region" description="Polar residues" evidence="1">
    <location>
        <begin position="227"/>
        <end position="238"/>
    </location>
</feature>
<reference evidence="2" key="1">
    <citation type="submission" date="2020-11" db="EMBL/GenBank/DDBJ databases">
        <authorList>
            <consortium name="DOE Joint Genome Institute"/>
            <person name="Ahrendt S."/>
            <person name="Riley R."/>
            <person name="Andreopoulos W."/>
            <person name="Labutti K."/>
            <person name="Pangilinan J."/>
            <person name="Ruiz-Duenas F.J."/>
            <person name="Barrasa J.M."/>
            <person name="Sanchez-Garcia M."/>
            <person name="Camarero S."/>
            <person name="Miyauchi S."/>
            <person name="Serrano A."/>
            <person name="Linde D."/>
            <person name="Babiker R."/>
            <person name="Drula E."/>
            <person name="Ayuso-Fernandez I."/>
            <person name="Pacheco R."/>
            <person name="Padilla G."/>
            <person name="Ferreira P."/>
            <person name="Barriuso J."/>
            <person name="Kellner H."/>
            <person name="Castanera R."/>
            <person name="Alfaro M."/>
            <person name="Ramirez L."/>
            <person name="Pisabarro A.G."/>
            <person name="Kuo A."/>
            <person name="Tritt A."/>
            <person name="Lipzen A."/>
            <person name="He G."/>
            <person name="Yan M."/>
            <person name="Ng V."/>
            <person name="Cullen D."/>
            <person name="Martin F."/>
            <person name="Rosso M.-N."/>
            <person name="Henrissat B."/>
            <person name="Hibbett D."/>
            <person name="Martinez A.T."/>
            <person name="Grigoriev I.V."/>
        </authorList>
    </citation>
    <scope>NUCLEOTIDE SEQUENCE</scope>
    <source>
        <strain evidence="2">AH 40177</strain>
    </source>
</reference>
<gene>
    <name evidence="2" type="ORF">BDP27DRAFT_1446288</name>
</gene>